<dbReference type="Proteomes" id="UP001159363">
    <property type="component" value="Chromosome 1"/>
</dbReference>
<dbReference type="EMBL" id="JARBHB010000001">
    <property type="protein sequence ID" value="KAJ8897123.1"/>
    <property type="molecule type" value="Genomic_DNA"/>
</dbReference>
<feature type="compositionally biased region" description="Polar residues" evidence="1">
    <location>
        <begin position="22"/>
        <end position="37"/>
    </location>
</feature>
<evidence type="ECO:0000313" key="3">
    <source>
        <dbReference type="Proteomes" id="UP001159363"/>
    </source>
</evidence>
<accession>A0ABQ9IK94</accession>
<sequence length="194" mass="22530">MYMIKFTLRFDSSPSTPSPSTNRCPTRSLNMDKSQTRQAKHPLESIFLTENDALAEHGNRFDGQECSVNEKLQLKETNPRRKTLHGLKHWKFPEIDEAVLNYIWEMQNNGGCVSYKIIQVKEQEVMHEKDIHQKTFRHIVAGSLEQIEKTDQMSIFFHMPCNSTIGTKGVKFVSSTNQRKQLWCTNNVLRCVHC</sequence>
<protein>
    <submittedName>
        <fullName evidence="2">Uncharacterized protein</fullName>
    </submittedName>
</protein>
<comment type="caution">
    <text evidence="2">The sequence shown here is derived from an EMBL/GenBank/DDBJ whole genome shotgun (WGS) entry which is preliminary data.</text>
</comment>
<evidence type="ECO:0000313" key="2">
    <source>
        <dbReference type="EMBL" id="KAJ8897123.1"/>
    </source>
</evidence>
<proteinExistence type="predicted"/>
<feature type="compositionally biased region" description="Low complexity" evidence="1">
    <location>
        <begin position="12"/>
        <end position="21"/>
    </location>
</feature>
<name>A0ABQ9IK94_9NEOP</name>
<organism evidence="2 3">
    <name type="scientific">Dryococelus australis</name>
    <dbReference type="NCBI Taxonomy" id="614101"/>
    <lineage>
        <taxon>Eukaryota</taxon>
        <taxon>Metazoa</taxon>
        <taxon>Ecdysozoa</taxon>
        <taxon>Arthropoda</taxon>
        <taxon>Hexapoda</taxon>
        <taxon>Insecta</taxon>
        <taxon>Pterygota</taxon>
        <taxon>Neoptera</taxon>
        <taxon>Polyneoptera</taxon>
        <taxon>Phasmatodea</taxon>
        <taxon>Verophasmatodea</taxon>
        <taxon>Anareolatae</taxon>
        <taxon>Phasmatidae</taxon>
        <taxon>Eurycanthinae</taxon>
        <taxon>Dryococelus</taxon>
    </lineage>
</organism>
<evidence type="ECO:0000256" key="1">
    <source>
        <dbReference type="SAM" id="MobiDB-lite"/>
    </source>
</evidence>
<gene>
    <name evidence="2" type="ORF">PR048_002469</name>
</gene>
<feature type="region of interest" description="Disordered" evidence="1">
    <location>
        <begin position="12"/>
        <end position="40"/>
    </location>
</feature>
<keyword evidence="3" id="KW-1185">Reference proteome</keyword>
<reference evidence="2 3" key="1">
    <citation type="submission" date="2023-02" db="EMBL/GenBank/DDBJ databases">
        <title>LHISI_Scaffold_Assembly.</title>
        <authorList>
            <person name="Stuart O.P."/>
            <person name="Cleave R."/>
            <person name="Magrath M.J.L."/>
            <person name="Mikheyev A.S."/>
        </authorList>
    </citation>
    <scope>NUCLEOTIDE SEQUENCE [LARGE SCALE GENOMIC DNA]</scope>
    <source>
        <strain evidence="2">Daus_M_001</strain>
        <tissue evidence="2">Leg muscle</tissue>
    </source>
</reference>